<dbReference type="EMBL" id="BK032577">
    <property type="protein sequence ID" value="DAF48887.1"/>
    <property type="molecule type" value="Genomic_DNA"/>
</dbReference>
<dbReference type="SUPFAM" id="SSF46689">
    <property type="entry name" value="Homeodomain-like"/>
    <property type="match status" value="1"/>
</dbReference>
<accession>A0A8S5SDW8</accession>
<sequence length="109" mass="13072">MKIKMPHEHDINNIKLVGLQDRRRKLTDEQKAEIIRLRDEGWSMRKLAKEFEVSAQSILFIVNPESKAKNDKYGRDNWRKFKKAKEKSTEAVRKTRLYKQELFLKGELK</sequence>
<feature type="domain" description="HTH psq-type" evidence="1">
    <location>
        <begin position="22"/>
        <end position="66"/>
    </location>
</feature>
<evidence type="ECO:0000313" key="2">
    <source>
        <dbReference type="EMBL" id="DAF48887.1"/>
    </source>
</evidence>
<dbReference type="Pfam" id="PF04218">
    <property type="entry name" value="CENP-B_N"/>
    <property type="match status" value="1"/>
</dbReference>
<protein>
    <recommendedName>
        <fullName evidence="1">HTH psq-type domain-containing protein</fullName>
    </recommendedName>
</protein>
<dbReference type="GO" id="GO:0003677">
    <property type="term" value="F:DNA binding"/>
    <property type="evidence" value="ECO:0007669"/>
    <property type="project" value="InterPro"/>
</dbReference>
<dbReference type="InterPro" id="IPR009057">
    <property type="entry name" value="Homeodomain-like_sf"/>
</dbReference>
<name>A0A8S5SDW8_9CAUD</name>
<dbReference type="CDD" id="cd00569">
    <property type="entry name" value="HTH_Hin_like"/>
    <property type="match status" value="1"/>
</dbReference>
<proteinExistence type="predicted"/>
<organism evidence="2">
    <name type="scientific">Siphoviridae sp. ctnpt50</name>
    <dbReference type="NCBI Taxonomy" id="2827941"/>
    <lineage>
        <taxon>Viruses</taxon>
        <taxon>Duplodnaviria</taxon>
        <taxon>Heunggongvirae</taxon>
        <taxon>Uroviricota</taxon>
        <taxon>Caudoviricetes</taxon>
    </lineage>
</organism>
<dbReference type="Gene3D" id="1.10.10.60">
    <property type="entry name" value="Homeodomain-like"/>
    <property type="match status" value="1"/>
</dbReference>
<reference evidence="2" key="1">
    <citation type="journal article" date="2021" name="Proc. Natl. Acad. Sci. U.S.A.">
        <title>A Catalog of Tens of Thousands of Viruses from Human Metagenomes Reveals Hidden Associations with Chronic Diseases.</title>
        <authorList>
            <person name="Tisza M.J."/>
            <person name="Buck C.B."/>
        </authorList>
    </citation>
    <scope>NUCLEOTIDE SEQUENCE</scope>
    <source>
        <strain evidence="2">Ctnpt50</strain>
    </source>
</reference>
<evidence type="ECO:0000259" key="1">
    <source>
        <dbReference type="Pfam" id="PF04218"/>
    </source>
</evidence>
<dbReference type="InterPro" id="IPR007889">
    <property type="entry name" value="HTH_Psq"/>
</dbReference>